<dbReference type="PANTHER" id="PTHR42924">
    <property type="entry name" value="EXONUCLEASE"/>
    <property type="match status" value="1"/>
</dbReference>
<dbReference type="eggNOG" id="COG0613">
    <property type="taxonomic scope" value="Bacteria"/>
</dbReference>
<evidence type="ECO:0000259" key="2">
    <source>
        <dbReference type="SMART" id="SM00481"/>
    </source>
</evidence>
<dbReference type="SMART" id="SM00481">
    <property type="entry name" value="POLIIIAc"/>
    <property type="match status" value="1"/>
</dbReference>
<dbReference type="GO" id="GO:0004534">
    <property type="term" value="F:5'-3' RNA exonuclease activity"/>
    <property type="evidence" value="ECO:0007669"/>
    <property type="project" value="TreeGrafter"/>
</dbReference>
<dbReference type="GeneID" id="90545404"/>
<name>A0A1I2N0M4_9CLOT</name>
<dbReference type="InterPro" id="IPR052018">
    <property type="entry name" value="PHP_domain"/>
</dbReference>
<organism evidence="4 5">
    <name type="scientific">Clostridium cadaveris</name>
    <dbReference type="NCBI Taxonomy" id="1529"/>
    <lineage>
        <taxon>Bacteria</taxon>
        <taxon>Bacillati</taxon>
        <taxon>Bacillota</taxon>
        <taxon>Clostridia</taxon>
        <taxon>Eubacteriales</taxon>
        <taxon>Clostridiaceae</taxon>
        <taxon>Clostridium</taxon>
    </lineage>
</organism>
<evidence type="ECO:0000313" key="5">
    <source>
        <dbReference type="Proteomes" id="UP000182135"/>
    </source>
</evidence>
<dbReference type="Proteomes" id="UP000182135">
    <property type="component" value="Unassembled WGS sequence"/>
</dbReference>
<dbReference type="Gene3D" id="3.20.20.140">
    <property type="entry name" value="Metal-dependent hydrolases"/>
    <property type="match status" value="1"/>
</dbReference>
<feature type="domain" description="Polymerase/histidinol phosphatase N-terminal" evidence="2">
    <location>
        <begin position="5"/>
        <end position="70"/>
    </location>
</feature>
<gene>
    <name evidence="3" type="ORF">DBY38_03545</name>
    <name evidence="4" type="ORF">SAMN04487885_11715</name>
</gene>
<evidence type="ECO:0000313" key="4">
    <source>
        <dbReference type="EMBL" id="SFF95096.1"/>
    </source>
</evidence>
<dbReference type="InterPro" id="IPR016195">
    <property type="entry name" value="Pol/histidinol_Pase-like"/>
</dbReference>
<dbReference type="STRING" id="1529.SAMN04487885_11715"/>
<proteinExistence type="predicted"/>
<dbReference type="PANTHER" id="PTHR42924:SF3">
    <property type="entry name" value="POLYMERASE_HISTIDINOL PHOSPHATASE N-TERMINAL DOMAIN-CONTAINING PROTEIN"/>
    <property type="match status" value="1"/>
</dbReference>
<dbReference type="EMBL" id="QAMZ01000018">
    <property type="protein sequence ID" value="PWL54868.1"/>
    <property type="molecule type" value="Genomic_DNA"/>
</dbReference>
<reference evidence="3 6" key="2">
    <citation type="submission" date="2018-03" db="EMBL/GenBank/DDBJ databases">
        <title>The uncultured portion of the human microbiome is neutrally assembled.</title>
        <authorList>
            <person name="Jeraldo P."/>
            <person name="Boardman L."/>
            <person name="White B.A."/>
            <person name="Nelson H."/>
            <person name="Goldenfeld N."/>
            <person name="Chia N."/>
        </authorList>
    </citation>
    <scope>NUCLEOTIDE SEQUENCE [LARGE SCALE GENOMIC DNA]</scope>
    <source>
        <strain evidence="3">CIM:MAG 903</strain>
    </source>
</reference>
<evidence type="ECO:0000313" key="3">
    <source>
        <dbReference type="EMBL" id="PWL54868.1"/>
    </source>
</evidence>
<dbReference type="SUPFAM" id="SSF89550">
    <property type="entry name" value="PHP domain-like"/>
    <property type="match status" value="1"/>
</dbReference>
<dbReference type="OrthoDB" id="9791620at2"/>
<dbReference type="EMBL" id="FOOE01000017">
    <property type="protein sequence ID" value="SFF95096.1"/>
    <property type="molecule type" value="Genomic_DNA"/>
</dbReference>
<dbReference type="AlphaFoldDB" id="A0A1I2N0M4"/>
<keyword evidence="5" id="KW-1185">Reference proteome</keyword>
<evidence type="ECO:0000256" key="1">
    <source>
        <dbReference type="SAM" id="MobiDB-lite"/>
    </source>
</evidence>
<protein>
    <submittedName>
        <fullName evidence="3">PHP domain-containing protein</fullName>
    </submittedName>
</protein>
<dbReference type="Gene3D" id="1.10.150.650">
    <property type="match status" value="1"/>
</dbReference>
<dbReference type="GO" id="GO:0035312">
    <property type="term" value="F:5'-3' DNA exonuclease activity"/>
    <property type="evidence" value="ECO:0007669"/>
    <property type="project" value="TreeGrafter"/>
</dbReference>
<dbReference type="InterPro" id="IPR004013">
    <property type="entry name" value="PHP_dom"/>
</dbReference>
<reference evidence="4 5" key="1">
    <citation type="submission" date="2016-10" db="EMBL/GenBank/DDBJ databases">
        <authorList>
            <person name="de Groot N.N."/>
        </authorList>
    </citation>
    <scope>NUCLEOTIDE SEQUENCE [LARGE SCALE GENOMIC DNA]</scope>
    <source>
        <strain evidence="4 5">NLAE-zl-G419</strain>
    </source>
</reference>
<dbReference type="InterPro" id="IPR003141">
    <property type="entry name" value="Pol/His_phosphatase_N"/>
</dbReference>
<dbReference type="Pfam" id="PF02811">
    <property type="entry name" value="PHP"/>
    <property type="match status" value="1"/>
</dbReference>
<sequence>MKLKVDFHTHSTASDGRKSPSELVEAAKLNNVHIMALTDHDTLKGIDEAISEGLKLGVKVIPGIELSSLHNGESVHILGYFKGDGYHNEDLINFLKDKEDARLKRAEKFIENLNICFNIKIDYNEVLSISNGLVARPHIAKAIIDAGYDYSWNYIFDKFLSDSSPAYVPNKKVSISEAITLLHKHGALAVLAHPILLKKNSPHDLMRIFDFDGLEAFYYLNSKQKEADFITLAHNYNKLVTCGSDYHGIDGDGKHGIIGSVKFTEDYLNKFLEALKIGC</sequence>
<evidence type="ECO:0000313" key="6">
    <source>
        <dbReference type="Proteomes" id="UP000246114"/>
    </source>
</evidence>
<dbReference type="CDD" id="cd07438">
    <property type="entry name" value="PHP_HisPPase_AMP"/>
    <property type="match status" value="1"/>
</dbReference>
<accession>A0A1I2N0M4</accession>
<dbReference type="Proteomes" id="UP000246114">
    <property type="component" value="Unassembled WGS sequence"/>
</dbReference>
<feature type="region of interest" description="Disordered" evidence="1">
    <location>
        <begin position="1"/>
        <end position="20"/>
    </location>
</feature>
<dbReference type="RefSeq" id="WP_027639127.1">
    <property type="nucleotide sequence ID" value="NZ_BAAACD010000003.1"/>
</dbReference>